<protein>
    <submittedName>
        <fullName evidence="1">Uncharacterized protein</fullName>
    </submittedName>
</protein>
<evidence type="ECO:0000313" key="2">
    <source>
        <dbReference type="Proteomes" id="UP001367508"/>
    </source>
</evidence>
<dbReference type="Proteomes" id="UP001367508">
    <property type="component" value="Unassembled WGS sequence"/>
</dbReference>
<organism evidence="1 2">
    <name type="scientific">Canavalia gladiata</name>
    <name type="common">Sword bean</name>
    <name type="synonym">Dolichos gladiatus</name>
    <dbReference type="NCBI Taxonomy" id="3824"/>
    <lineage>
        <taxon>Eukaryota</taxon>
        <taxon>Viridiplantae</taxon>
        <taxon>Streptophyta</taxon>
        <taxon>Embryophyta</taxon>
        <taxon>Tracheophyta</taxon>
        <taxon>Spermatophyta</taxon>
        <taxon>Magnoliopsida</taxon>
        <taxon>eudicotyledons</taxon>
        <taxon>Gunneridae</taxon>
        <taxon>Pentapetalae</taxon>
        <taxon>rosids</taxon>
        <taxon>fabids</taxon>
        <taxon>Fabales</taxon>
        <taxon>Fabaceae</taxon>
        <taxon>Papilionoideae</taxon>
        <taxon>50 kb inversion clade</taxon>
        <taxon>NPAAA clade</taxon>
        <taxon>indigoferoid/millettioid clade</taxon>
        <taxon>Phaseoleae</taxon>
        <taxon>Canavalia</taxon>
    </lineage>
</organism>
<gene>
    <name evidence="1" type="ORF">VNO77_27215</name>
</gene>
<accession>A0AAN9KTQ8</accession>
<sequence length="166" mass="18639">MTDLGITDQDRHTNFGITVSQELYIILYGHVLDSTAWAYAIDYFWYDDSLPDFVVEYESYSLLWCSLIGLQQRPVSPLNPIVFARLSLCHSDLNLECSPVCICILASRANTEYPSCLIHLSPNVTGLMDVKSRTLRDCVHTPIAEPDPIQQGFSACLWCFPSGSPD</sequence>
<reference evidence="1 2" key="1">
    <citation type="submission" date="2024-01" db="EMBL/GenBank/DDBJ databases">
        <title>The genomes of 5 underutilized Papilionoideae crops provide insights into root nodulation and disease resistanc.</title>
        <authorList>
            <person name="Jiang F."/>
        </authorList>
    </citation>
    <scope>NUCLEOTIDE SEQUENCE [LARGE SCALE GENOMIC DNA]</scope>
    <source>
        <strain evidence="1">LVBAO_FW01</strain>
        <tissue evidence="1">Leaves</tissue>
    </source>
</reference>
<dbReference type="AlphaFoldDB" id="A0AAN9KTQ8"/>
<comment type="caution">
    <text evidence="1">The sequence shown here is derived from an EMBL/GenBank/DDBJ whole genome shotgun (WGS) entry which is preliminary data.</text>
</comment>
<evidence type="ECO:0000313" key="1">
    <source>
        <dbReference type="EMBL" id="KAK7323725.1"/>
    </source>
</evidence>
<keyword evidence="2" id="KW-1185">Reference proteome</keyword>
<name>A0AAN9KTQ8_CANGL</name>
<dbReference type="EMBL" id="JAYMYQ010000006">
    <property type="protein sequence ID" value="KAK7323725.1"/>
    <property type="molecule type" value="Genomic_DNA"/>
</dbReference>
<proteinExistence type="predicted"/>